<evidence type="ECO:0000259" key="1">
    <source>
        <dbReference type="Pfam" id="PF08818"/>
    </source>
</evidence>
<dbReference type="eggNOG" id="COG4430">
    <property type="taxonomic scope" value="Bacteria"/>
</dbReference>
<evidence type="ECO:0000313" key="2">
    <source>
        <dbReference type="EMBL" id="KGQ20464.1"/>
    </source>
</evidence>
<name>A0A0A2X5C2_9GAMM</name>
<feature type="domain" description="YdhG-like" evidence="1">
    <location>
        <begin position="41"/>
        <end position="132"/>
    </location>
</feature>
<dbReference type="SUPFAM" id="SSF159888">
    <property type="entry name" value="YdhG-like"/>
    <property type="match status" value="1"/>
</dbReference>
<dbReference type="InterPro" id="IPR014922">
    <property type="entry name" value="YdhG-like"/>
</dbReference>
<proteinExistence type="predicted"/>
<dbReference type="Pfam" id="PF13376">
    <property type="entry name" value="OmdA"/>
    <property type="match status" value="1"/>
</dbReference>
<evidence type="ECO:0000313" key="3">
    <source>
        <dbReference type="Proteomes" id="UP000030518"/>
    </source>
</evidence>
<keyword evidence="3" id="KW-1185">Reference proteome</keyword>
<dbReference type="Proteomes" id="UP000030518">
    <property type="component" value="Unassembled WGS sequence"/>
</dbReference>
<dbReference type="PATRIC" id="fig|1300345.3.peg.322"/>
<organism evidence="2 3">
    <name type="scientific">Lysobacter dokdonensis DS-58</name>
    <dbReference type="NCBI Taxonomy" id="1300345"/>
    <lineage>
        <taxon>Bacteria</taxon>
        <taxon>Pseudomonadati</taxon>
        <taxon>Pseudomonadota</taxon>
        <taxon>Gammaproteobacteria</taxon>
        <taxon>Lysobacterales</taxon>
        <taxon>Lysobacteraceae</taxon>
        <taxon>Noviluteimonas</taxon>
    </lineage>
</organism>
<sequence>MAVAAGVKPWHKGGIVPAEARPMSRDPRIDAYIDKQADFARPILEHVRALVHEACPDVEETMKWSMPTFMYGGAILCGMAAFKQHASFGYWKHALVVGEGEQRDGMGSYGKLASTKDLPAKKTLLAHIRKAMQLNLEKTAPVRKNAAPKPPPDVPADLSAALKKNAKARKTYEAFPPSAQRDYVEWIVEAKRAETRANRLAQAVEWMAEGKRRNWKYENC</sequence>
<reference evidence="2 3" key="1">
    <citation type="submission" date="2014-09" db="EMBL/GenBank/DDBJ databases">
        <title>Genome sequences of Lysobacter dokdonensis DS-58.</title>
        <authorList>
            <person name="Kim J.F."/>
            <person name="Kwak M.-J."/>
        </authorList>
    </citation>
    <scope>NUCLEOTIDE SEQUENCE [LARGE SCALE GENOMIC DNA]</scope>
    <source>
        <strain evidence="2 3">DS-58</strain>
    </source>
</reference>
<dbReference type="AlphaFoldDB" id="A0A0A2X5C2"/>
<comment type="caution">
    <text evidence="2">The sequence shown here is derived from an EMBL/GenBank/DDBJ whole genome shotgun (WGS) entry which is preliminary data.</text>
</comment>
<accession>A0A0A2X5C2</accession>
<gene>
    <name evidence="2" type="ORF">LF41_1001</name>
</gene>
<protein>
    <submittedName>
        <fullName evidence="2">DUF1801 multi-domain protein</fullName>
    </submittedName>
</protein>
<dbReference type="STRING" id="1300345.LF41_1001"/>
<dbReference type="Pfam" id="PF08818">
    <property type="entry name" value="DUF1801"/>
    <property type="match status" value="1"/>
</dbReference>
<dbReference type="Gene3D" id="3.90.1150.200">
    <property type="match status" value="1"/>
</dbReference>
<dbReference type="EMBL" id="JRKJ01000002">
    <property type="protein sequence ID" value="KGQ20464.1"/>
    <property type="molecule type" value="Genomic_DNA"/>
</dbReference>